<reference evidence="2" key="1">
    <citation type="journal article" date="2020" name="Nature">
        <title>Giant virus diversity and host interactions through global metagenomics.</title>
        <authorList>
            <person name="Schulz F."/>
            <person name="Roux S."/>
            <person name="Paez-Espino D."/>
            <person name="Jungbluth S."/>
            <person name="Walsh D.A."/>
            <person name="Denef V.J."/>
            <person name="McMahon K.D."/>
            <person name="Konstantinidis K.T."/>
            <person name="Eloe-Fadrosh E.A."/>
            <person name="Kyrpides N.C."/>
            <person name="Woyke T."/>
        </authorList>
    </citation>
    <scope>NUCLEOTIDE SEQUENCE</scope>
    <source>
        <strain evidence="2">GVMAG-S-1035231-58</strain>
    </source>
</reference>
<evidence type="ECO:0000256" key="1">
    <source>
        <dbReference type="SAM" id="MobiDB-lite"/>
    </source>
</evidence>
<dbReference type="EMBL" id="MN740639">
    <property type="protein sequence ID" value="QHU36424.1"/>
    <property type="molecule type" value="Genomic_DNA"/>
</dbReference>
<accession>A0A6C0M3Q8</accession>
<dbReference type="AlphaFoldDB" id="A0A6C0M3Q8"/>
<proteinExistence type="predicted"/>
<sequence length="110" mass="12457">MPPLEVGKKYYVEPKMAHLHMINANTIMNNPDIRKPPIAKYLGGKTFLFDSDTVALGVHTELKKPFWVFTPVDGGDPLAVDDKNDPQPLEGGRTRKRKSRKSGKSRRSRR</sequence>
<evidence type="ECO:0000313" key="2">
    <source>
        <dbReference type="EMBL" id="QHU36424.1"/>
    </source>
</evidence>
<organism evidence="2">
    <name type="scientific">viral metagenome</name>
    <dbReference type="NCBI Taxonomy" id="1070528"/>
    <lineage>
        <taxon>unclassified sequences</taxon>
        <taxon>metagenomes</taxon>
        <taxon>organismal metagenomes</taxon>
    </lineage>
</organism>
<protein>
    <submittedName>
        <fullName evidence="2">Uncharacterized protein</fullName>
    </submittedName>
</protein>
<name>A0A6C0M3Q8_9ZZZZ</name>
<feature type="compositionally biased region" description="Basic residues" evidence="1">
    <location>
        <begin position="94"/>
        <end position="110"/>
    </location>
</feature>
<feature type="region of interest" description="Disordered" evidence="1">
    <location>
        <begin position="74"/>
        <end position="110"/>
    </location>
</feature>